<gene>
    <name evidence="5" type="primary">naeIR</name>
    <name evidence="5" type="ORF">NRB20_14800</name>
</gene>
<keyword evidence="2" id="KW-0255">Endonuclease</keyword>
<dbReference type="SUPFAM" id="SSF52980">
    <property type="entry name" value="Restriction endonuclease-like"/>
    <property type="match status" value="1"/>
</dbReference>
<protein>
    <submittedName>
        <fullName evidence="5">Type-2 restriction enzyme NaeI</fullName>
        <ecNumber evidence="5">3.1.21.4</ecNumber>
    </submittedName>
</protein>
<dbReference type="Gene3D" id="3.40.600.10">
    <property type="entry name" value="DNA mismatch repair MutH/Restriction endonuclease, type II"/>
    <property type="match status" value="1"/>
</dbReference>
<evidence type="ECO:0000256" key="1">
    <source>
        <dbReference type="ARBA" id="ARBA00022722"/>
    </source>
</evidence>
<evidence type="ECO:0000313" key="6">
    <source>
        <dbReference type="Proteomes" id="UP000438448"/>
    </source>
</evidence>
<keyword evidence="1" id="KW-0540">Nuclease</keyword>
<dbReference type="InterPro" id="IPR011335">
    <property type="entry name" value="Restrct_endonuc-II-like"/>
</dbReference>
<dbReference type="GO" id="GO:0003677">
    <property type="term" value="F:DNA binding"/>
    <property type="evidence" value="ECO:0007669"/>
    <property type="project" value="InterPro"/>
</dbReference>
<dbReference type="OrthoDB" id="9179812at2"/>
<dbReference type="EMBL" id="WEGK01000003">
    <property type="protein sequence ID" value="MQY18404.1"/>
    <property type="molecule type" value="Genomic_DNA"/>
</dbReference>
<evidence type="ECO:0000313" key="5">
    <source>
        <dbReference type="EMBL" id="MQY18404.1"/>
    </source>
</evidence>
<keyword evidence="6" id="KW-1185">Reference proteome</keyword>
<dbReference type="InterPro" id="IPR015210">
    <property type="entry name" value="NaeI"/>
</dbReference>
<organism evidence="5 6">
    <name type="scientific">Nocardia macrotermitis</name>
    <dbReference type="NCBI Taxonomy" id="2585198"/>
    <lineage>
        <taxon>Bacteria</taxon>
        <taxon>Bacillati</taxon>
        <taxon>Actinomycetota</taxon>
        <taxon>Actinomycetes</taxon>
        <taxon>Mycobacteriales</taxon>
        <taxon>Nocardiaceae</taxon>
        <taxon>Nocardia</taxon>
    </lineage>
</organism>
<sequence>MKSDVNRADRPFRVEVECDEGVADVRAEIYRMDPNGERIATVLRDTLDQLYDGRRTGRWELSQLFKAEKESVGPLVEINLQREFRFEDGIRTDYKIAGVEVDCKYSVSFGDWQLLPEAVNRVALVVHADEKSAKWCAGLIPVKPEYVNNGIGMINALTLSGCGVRRIEWLWGGFQKLAPNLFIELDQVIRERILGARATRGEKHGQARVNELFRQVHGRIIRRAELATVAQQDDFMKRARDNGGARTHLRPEGILILGHQRKEVEIAQALGLPIPRLGEFVAARVVPERPGRSDHVAAIAGSRWIVAGPDDPYGVAAPVVPR</sequence>
<dbReference type="GO" id="GO:0009036">
    <property type="term" value="F:type II site-specific deoxyribonuclease activity"/>
    <property type="evidence" value="ECO:0007669"/>
    <property type="project" value="UniProtKB-EC"/>
</dbReference>
<proteinExistence type="predicted"/>
<dbReference type="RefSeq" id="WP_153408871.1">
    <property type="nucleotide sequence ID" value="NZ_WEGK01000003.1"/>
</dbReference>
<dbReference type="InterPro" id="IPR037057">
    <property type="entry name" value="DNA_rep_MutH/T2_RE_sf"/>
</dbReference>
<comment type="caution">
    <text evidence="5">The sequence shown here is derived from an EMBL/GenBank/DDBJ whole genome shotgun (WGS) entry which is preliminary data.</text>
</comment>
<dbReference type="CDD" id="cd22338">
    <property type="entry name" value="NaeI-like"/>
    <property type="match status" value="1"/>
</dbReference>
<accession>A0A7K0D0D8</accession>
<name>A0A7K0D0D8_9NOCA</name>
<dbReference type="InterPro" id="IPR036388">
    <property type="entry name" value="WH-like_DNA-bd_sf"/>
</dbReference>
<dbReference type="Pfam" id="PF09126">
    <property type="entry name" value="NaeI"/>
    <property type="match status" value="1"/>
</dbReference>
<dbReference type="GO" id="GO:0009307">
    <property type="term" value="P:DNA restriction-modification system"/>
    <property type="evidence" value="ECO:0007669"/>
    <property type="project" value="InterPro"/>
</dbReference>
<feature type="domain" description="Type II restriction enzyme NaeI" evidence="4">
    <location>
        <begin position="26"/>
        <end position="312"/>
    </location>
</feature>
<dbReference type="Gene3D" id="1.10.10.10">
    <property type="entry name" value="Winged helix-like DNA-binding domain superfamily/Winged helix DNA-binding domain"/>
    <property type="match status" value="1"/>
</dbReference>
<dbReference type="AlphaFoldDB" id="A0A7K0D0D8"/>
<evidence type="ECO:0000256" key="2">
    <source>
        <dbReference type="ARBA" id="ARBA00022759"/>
    </source>
</evidence>
<dbReference type="EC" id="3.1.21.4" evidence="5"/>
<dbReference type="Proteomes" id="UP000438448">
    <property type="component" value="Unassembled WGS sequence"/>
</dbReference>
<evidence type="ECO:0000256" key="3">
    <source>
        <dbReference type="ARBA" id="ARBA00022801"/>
    </source>
</evidence>
<evidence type="ECO:0000259" key="4">
    <source>
        <dbReference type="Pfam" id="PF09126"/>
    </source>
</evidence>
<reference evidence="5 6" key="1">
    <citation type="submission" date="2019-10" db="EMBL/GenBank/DDBJ databases">
        <title>Nocardia macrotermitis sp. nov. and Nocardia aurantia sp. nov., isolated from the gut of fungus growing-termite Macrotermes natalensis.</title>
        <authorList>
            <person name="Benndorf R."/>
            <person name="Schwitalla J."/>
            <person name="Martin K."/>
            <person name="De Beer W."/>
            <person name="Kaster A.-K."/>
            <person name="Vollmers J."/>
            <person name="Poulsen M."/>
            <person name="Beemelmanns C."/>
        </authorList>
    </citation>
    <scope>NUCLEOTIDE SEQUENCE [LARGE SCALE GENOMIC DNA]</scope>
    <source>
        <strain evidence="5 6">RB20</strain>
    </source>
</reference>
<keyword evidence="3 5" id="KW-0378">Hydrolase</keyword>